<accession>A0ABQ5ZEZ8</accession>
<dbReference type="InterPro" id="IPR029058">
    <property type="entry name" value="AB_hydrolase_fold"/>
</dbReference>
<dbReference type="Pfam" id="PF00561">
    <property type="entry name" value="Abhydrolase_1"/>
    <property type="match status" value="1"/>
</dbReference>
<proteinExistence type="predicted"/>
<dbReference type="PRINTS" id="PR00111">
    <property type="entry name" value="ABHYDROLASE"/>
</dbReference>
<dbReference type="SUPFAM" id="SSF53474">
    <property type="entry name" value="alpha/beta-Hydrolases"/>
    <property type="match status" value="1"/>
</dbReference>
<keyword evidence="4" id="KW-1185">Reference proteome</keyword>
<dbReference type="Gene3D" id="3.40.50.1820">
    <property type="entry name" value="alpha/beta hydrolase"/>
    <property type="match status" value="1"/>
</dbReference>
<protein>
    <submittedName>
        <fullName evidence="3">Alpha/beta hydrolase</fullName>
    </submittedName>
</protein>
<feature type="chain" id="PRO_5046028967" evidence="1">
    <location>
        <begin position="25"/>
        <end position="314"/>
    </location>
</feature>
<dbReference type="RefSeq" id="WP_244765674.1">
    <property type="nucleotide sequence ID" value="NZ_BSOP01000005.1"/>
</dbReference>
<organism evidence="3 4">
    <name type="scientific">Shinella yambaruensis</name>
    <dbReference type="NCBI Taxonomy" id="415996"/>
    <lineage>
        <taxon>Bacteria</taxon>
        <taxon>Pseudomonadati</taxon>
        <taxon>Pseudomonadota</taxon>
        <taxon>Alphaproteobacteria</taxon>
        <taxon>Hyphomicrobiales</taxon>
        <taxon>Rhizobiaceae</taxon>
        <taxon>Shinella</taxon>
    </lineage>
</organism>
<gene>
    <name evidence="3" type="ORF">GCM10007923_06630</name>
</gene>
<feature type="signal peptide" evidence="1">
    <location>
        <begin position="1"/>
        <end position="24"/>
    </location>
</feature>
<dbReference type="PANTHER" id="PTHR46331">
    <property type="entry name" value="VALACYCLOVIR HYDROLASE"/>
    <property type="match status" value="1"/>
</dbReference>
<reference evidence="4" key="1">
    <citation type="journal article" date="2019" name="Int. J. Syst. Evol. Microbiol.">
        <title>The Global Catalogue of Microorganisms (GCM) 10K type strain sequencing project: providing services to taxonomists for standard genome sequencing and annotation.</title>
        <authorList>
            <consortium name="The Broad Institute Genomics Platform"/>
            <consortium name="The Broad Institute Genome Sequencing Center for Infectious Disease"/>
            <person name="Wu L."/>
            <person name="Ma J."/>
        </authorList>
    </citation>
    <scope>NUCLEOTIDE SEQUENCE [LARGE SCALE GENOMIC DNA]</scope>
    <source>
        <strain evidence="4">NBRC 102122</strain>
    </source>
</reference>
<dbReference type="PANTHER" id="PTHR46331:SF2">
    <property type="entry name" value="VALACYCLOVIR HYDROLASE"/>
    <property type="match status" value="1"/>
</dbReference>
<evidence type="ECO:0000256" key="1">
    <source>
        <dbReference type="SAM" id="SignalP"/>
    </source>
</evidence>
<dbReference type="GO" id="GO:0016787">
    <property type="term" value="F:hydrolase activity"/>
    <property type="evidence" value="ECO:0007669"/>
    <property type="project" value="UniProtKB-KW"/>
</dbReference>
<feature type="domain" description="AB hydrolase-1" evidence="2">
    <location>
        <begin position="62"/>
        <end position="172"/>
    </location>
</feature>
<keyword evidence="3" id="KW-0378">Hydrolase</keyword>
<sequence>MPKLTIITLLTAALAAFAPLSAQAEDVAENPLQGEAGKPDKAGHLTVNGIDYYYEIRGKGEPLLLLHGGLGQIEMFGANLKTLQDNRQVIGVDLQGHGRTLLGTRPIDIAAIGADMAELVEELGYDQVDVLGYSFGGGVALHMAAGAPDKVRRLVIASAPFARNGFFPEMLPQQEAVSGAMAEMMKETPMYKSYAAVAPDVSEFPKLLDAMGAAMRVDYDASDAVAKLSMPVMLIFGDSDMIRPEHIVEFYQKLGGGLRDAGWMRENMAKNRLAILPGLTHYETFAAPALVSTALPFLDGESGAQSWAGQVSGE</sequence>
<comment type="caution">
    <text evidence="3">The sequence shown here is derived from an EMBL/GenBank/DDBJ whole genome shotgun (WGS) entry which is preliminary data.</text>
</comment>
<evidence type="ECO:0000313" key="3">
    <source>
        <dbReference type="EMBL" id="GLR49458.1"/>
    </source>
</evidence>
<name>A0ABQ5ZEZ8_9HYPH</name>
<evidence type="ECO:0000313" key="4">
    <source>
        <dbReference type="Proteomes" id="UP001156702"/>
    </source>
</evidence>
<evidence type="ECO:0000259" key="2">
    <source>
        <dbReference type="Pfam" id="PF00561"/>
    </source>
</evidence>
<dbReference type="Proteomes" id="UP001156702">
    <property type="component" value="Unassembled WGS sequence"/>
</dbReference>
<dbReference type="InterPro" id="IPR000073">
    <property type="entry name" value="AB_hydrolase_1"/>
</dbReference>
<keyword evidence="1" id="KW-0732">Signal</keyword>
<dbReference type="EMBL" id="BSOP01000005">
    <property type="protein sequence ID" value="GLR49458.1"/>
    <property type="molecule type" value="Genomic_DNA"/>
</dbReference>